<gene>
    <name evidence="1" type="ORF">ACOC_LOCUS228</name>
</gene>
<accession>A0A0R3P9U7</accession>
<proteinExistence type="predicted"/>
<protein>
    <submittedName>
        <fullName evidence="3">DUF1573 domain-containing protein</fullName>
    </submittedName>
</protein>
<name>A0A0R3P9U7_ANGCS</name>
<dbReference type="STRING" id="334426.A0A0R3P9U7"/>
<organism evidence="3">
    <name type="scientific">Angiostrongylus costaricensis</name>
    <name type="common">Nematode worm</name>
    <dbReference type="NCBI Taxonomy" id="334426"/>
    <lineage>
        <taxon>Eukaryota</taxon>
        <taxon>Metazoa</taxon>
        <taxon>Ecdysozoa</taxon>
        <taxon>Nematoda</taxon>
        <taxon>Chromadorea</taxon>
        <taxon>Rhabditida</taxon>
        <taxon>Rhabditina</taxon>
        <taxon>Rhabditomorpha</taxon>
        <taxon>Strongyloidea</taxon>
        <taxon>Metastrongylidae</taxon>
        <taxon>Angiostrongylus</taxon>
    </lineage>
</organism>
<dbReference type="AlphaFoldDB" id="A0A0R3P9U7"/>
<dbReference type="Proteomes" id="UP000267027">
    <property type="component" value="Unassembled WGS sequence"/>
</dbReference>
<evidence type="ECO:0000313" key="3">
    <source>
        <dbReference type="WBParaSite" id="ACOC_0000022701-mRNA-1"/>
    </source>
</evidence>
<evidence type="ECO:0000313" key="2">
    <source>
        <dbReference type="Proteomes" id="UP000267027"/>
    </source>
</evidence>
<sequence length="234" mass="26678">MCLGYGIFEVRFRFVVMKMPIFLSDTGMTKEWNVIAVIFCLLHTLTALCLDGINNVFTVDSYGSEQFPVRVRNVTILVYDIHNRPSCHHGKVNVVMPGYFHIISGEVVTPKDFDLFSSNLVRATVRYGNMKICDNGESHMIIVPTRLWRLSHIFVRCFGLLHFFHKIFSELQKKVNFNPKLELPPSPSFLGVTLLDILKGDYYIKIAVDSNHERIVQFAIPSGFSALMMGLTPD</sequence>
<dbReference type="OrthoDB" id="5815293at2759"/>
<dbReference type="OMA" id="CRDGVHN"/>
<dbReference type="EMBL" id="UYYA01000019">
    <property type="protein sequence ID" value="VDM51813.1"/>
    <property type="molecule type" value="Genomic_DNA"/>
</dbReference>
<evidence type="ECO:0000313" key="1">
    <source>
        <dbReference type="EMBL" id="VDM51813.1"/>
    </source>
</evidence>
<reference evidence="1 2" key="2">
    <citation type="submission" date="2018-11" db="EMBL/GenBank/DDBJ databases">
        <authorList>
            <consortium name="Pathogen Informatics"/>
        </authorList>
    </citation>
    <scope>NUCLEOTIDE SEQUENCE [LARGE SCALE GENOMIC DNA]</scope>
    <source>
        <strain evidence="1 2">Costa Rica</strain>
    </source>
</reference>
<keyword evidence="2" id="KW-1185">Reference proteome</keyword>
<reference evidence="3" key="1">
    <citation type="submission" date="2017-02" db="UniProtKB">
        <authorList>
            <consortium name="WormBaseParasite"/>
        </authorList>
    </citation>
    <scope>IDENTIFICATION</scope>
</reference>
<dbReference type="WBParaSite" id="ACOC_0000022701-mRNA-1">
    <property type="protein sequence ID" value="ACOC_0000022701-mRNA-1"/>
    <property type="gene ID" value="ACOC_0000022701"/>
</dbReference>